<evidence type="ECO:0000313" key="2">
    <source>
        <dbReference type="Proteomes" id="UP000061546"/>
    </source>
</evidence>
<dbReference type="AlphaFoldDB" id="A0A0K2LCM0"/>
<protein>
    <submittedName>
        <fullName evidence="1">Uncharacterized protein</fullName>
    </submittedName>
</protein>
<organism evidence="1 2">
    <name type="scientific">Companilactobacillus heilongjiangensis</name>
    <dbReference type="NCBI Taxonomy" id="1074467"/>
    <lineage>
        <taxon>Bacteria</taxon>
        <taxon>Bacillati</taxon>
        <taxon>Bacillota</taxon>
        <taxon>Bacilli</taxon>
        <taxon>Lactobacillales</taxon>
        <taxon>Lactobacillaceae</taxon>
        <taxon>Companilactobacillus</taxon>
    </lineage>
</organism>
<dbReference type="STRING" id="1074467.JP39_06560"/>
<gene>
    <name evidence="1" type="ORF">JP39_06560</name>
</gene>
<name>A0A0K2LCM0_9LACO</name>
<sequence length="171" mass="19495">MLNQIIGVKFLASRSYEELLEKPWDILTSGDQYSYVSRGFKVAVGDLVIVPNSGYNDTVVVPAVVTEVDINEEPTRATRPILAVITKEQLMHREGQAYGVHKELTNRELIFKQLNKEYDQAVRMEQIKKMSKTNPTIAALLNELNKQDEILEEHHSLPKTQITRAIDSKLF</sequence>
<accession>A0A0K2LCM0</accession>
<dbReference type="EMBL" id="CP012559">
    <property type="protein sequence ID" value="ALB29049.1"/>
    <property type="molecule type" value="Genomic_DNA"/>
</dbReference>
<dbReference type="Proteomes" id="UP000061546">
    <property type="component" value="Chromosome"/>
</dbReference>
<reference evidence="1 2" key="1">
    <citation type="submission" date="2015-08" db="EMBL/GenBank/DDBJ databases">
        <title>Genomic sequence of Lactobacillus heilongjiangensis DSM 28069, isolated from Chinese traditional pickle.</title>
        <authorList>
            <person name="Jiang X."/>
            <person name="Zheng B."/>
            <person name="Cheng H."/>
        </authorList>
    </citation>
    <scope>NUCLEOTIDE SEQUENCE [LARGE SCALE GENOMIC DNA]</scope>
    <source>
        <strain evidence="1 2">DSM 28069</strain>
    </source>
</reference>
<evidence type="ECO:0000313" key="1">
    <source>
        <dbReference type="EMBL" id="ALB29049.1"/>
    </source>
</evidence>
<dbReference type="OrthoDB" id="2290324at2"/>
<proteinExistence type="predicted"/>
<keyword evidence="2" id="KW-1185">Reference proteome</keyword>
<dbReference type="KEGG" id="lhi:JP39_06560"/>
<dbReference type="RefSeq" id="WP_041501782.1">
    <property type="nucleotide sequence ID" value="NZ_BJDV01000001.1"/>
</dbReference>